<feature type="transmembrane region" description="Helical" evidence="1">
    <location>
        <begin position="88"/>
        <end position="106"/>
    </location>
</feature>
<proteinExistence type="predicted"/>
<keyword evidence="3" id="KW-1185">Reference proteome</keyword>
<reference evidence="2 3" key="1">
    <citation type="journal article" date="2019" name="Int. J. Syst. Evol. Microbiol.">
        <title>The Global Catalogue of Microorganisms (GCM) 10K type strain sequencing project: providing services to taxonomists for standard genome sequencing and annotation.</title>
        <authorList>
            <consortium name="The Broad Institute Genomics Platform"/>
            <consortium name="The Broad Institute Genome Sequencing Center for Infectious Disease"/>
            <person name="Wu L."/>
            <person name="Ma J."/>
        </authorList>
    </citation>
    <scope>NUCLEOTIDE SEQUENCE [LARGE SCALE GENOMIC DNA]</scope>
    <source>
        <strain evidence="2 3">JCM 14331</strain>
    </source>
</reference>
<comment type="caution">
    <text evidence="2">The sequence shown here is derived from an EMBL/GenBank/DDBJ whole genome shotgun (WGS) entry which is preliminary data.</text>
</comment>
<keyword evidence="1" id="KW-0812">Transmembrane</keyword>
<accession>A0ABN1DFF8</accession>
<evidence type="ECO:0000256" key="1">
    <source>
        <dbReference type="SAM" id="Phobius"/>
    </source>
</evidence>
<evidence type="ECO:0000313" key="3">
    <source>
        <dbReference type="Proteomes" id="UP001501169"/>
    </source>
</evidence>
<name>A0ABN1DFF8_9GAMM</name>
<keyword evidence="1" id="KW-0472">Membrane</keyword>
<dbReference type="Proteomes" id="UP001501169">
    <property type="component" value="Unassembled WGS sequence"/>
</dbReference>
<dbReference type="RefSeq" id="WP_226765440.1">
    <property type="nucleotide sequence ID" value="NZ_BAAAEO010000001.1"/>
</dbReference>
<evidence type="ECO:0000313" key="2">
    <source>
        <dbReference type="EMBL" id="GAA0542238.1"/>
    </source>
</evidence>
<feature type="transmembrane region" description="Helical" evidence="1">
    <location>
        <begin position="6"/>
        <end position="32"/>
    </location>
</feature>
<organism evidence="2 3">
    <name type="scientific">Rheinheimera aquimaris</name>
    <dbReference type="NCBI Taxonomy" id="412437"/>
    <lineage>
        <taxon>Bacteria</taxon>
        <taxon>Pseudomonadati</taxon>
        <taxon>Pseudomonadota</taxon>
        <taxon>Gammaproteobacteria</taxon>
        <taxon>Chromatiales</taxon>
        <taxon>Chromatiaceae</taxon>
        <taxon>Rheinheimera</taxon>
    </lineage>
</organism>
<dbReference type="EMBL" id="BAAAEO010000001">
    <property type="protein sequence ID" value="GAA0542238.1"/>
    <property type="molecule type" value="Genomic_DNA"/>
</dbReference>
<protein>
    <submittedName>
        <fullName evidence="2">Uncharacterized protein</fullName>
    </submittedName>
</protein>
<feature type="transmembrane region" description="Helical" evidence="1">
    <location>
        <begin position="60"/>
        <end position="82"/>
    </location>
</feature>
<keyword evidence="1" id="KW-1133">Transmembrane helix</keyword>
<gene>
    <name evidence="2" type="ORF">GCM10009098_07400</name>
</gene>
<sequence>MLGFTVYDLALIVLCPLGATVGSFAHIITLCIDLKGPPRSEDDMREASPKLQEFRGAWMGLRMMLSAVAGLVVGLYFVGLIHETPANLGRIIALSVLVGYLTPKLINVQDKLIDSKIKNILKNQTDTE</sequence>